<sequence>MEEVRELKNVLERVEGRLIAAGKMYGAMNFAVWLSVMLLYYVVLGIFDIPWQFNLIYWPAAFVVAMSFTGRVWERLKRLGKAVDREIEASKTSGILVMASWITGIILGWGIIPRMGVGVSEGAALAVGFLSFITLSIFGMWLVFARYSGVEREIIPSFLIPAMGIPIAWNMETGAIVWAGFTVALSFTLTILWYLHSAFKAIER</sequence>
<protein>
    <submittedName>
        <fullName evidence="2">Uncharacterized protein</fullName>
    </submittedName>
</protein>
<dbReference type="RefSeq" id="WP_062371235.1">
    <property type="nucleotide sequence ID" value="NZ_CP007140.1"/>
</dbReference>
<dbReference type="Proteomes" id="UP000062043">
    <property type="component" value="Chromosome"/>
</dbReference>
<keyword evidence="1" id="KW-0812">Transmembrane</keyword>
<dbReference type="PATRIC" id="fig|1432656.3.peg.815"/>
<accession>A0A0X1KJN9</accession>
<dbReference type="STRING" id="1432656.X802_04195"/>
<keyword evidence="3" id="KW-1185">Reference proteome</keyword>
<feature type="transmembrane region" description="Helical" evidence="1">
    <location>
        <begin position="94"/>
        <end position="112"/>
    </location>
</feature>
<feature type="transmembrane region" description="Helical" evidence="1">
    <location>
        <begin position="153"/>
        <end position="169"/>
    </location>
</feature>
<feature type="transmembrane region" description="Helical" evidence="1">
    <location>
        <begin position="175"/>
        <end position="195"/>
    </location>
</feature>
<evidence type="ECO:0000313" key="3">
    <source>
        <dbReference type="Proteomes" id="UP000062043"/>
    </source>
</evidence>
<keyword evidence="1" id="KW-0472">Membrane</keyword>
<dbReference type="AlphaFoldDB" id="A0A0X1KJN9"/>
<dbReference type="EMBL" id="CP007140">
    <property type="protein sequence ID" value="AJC71457.1"/>
    <property type="molecule type" value="Genomic_DNA"/>
</dbReference>
<dbReference type="OrthoDB" id="86220at2157"/>
<feature type="transmembrane region" description="Helical" evidence="1">
    <location>
        <begin position="124"/>
        <end position="144"/>
    </location>
</feature>
<feature type="transmembrane region" description="Helical" evidence="1">
    <location>
        <begin position="27"/>
        <end position="49"/>
    </location>
</feature>
<organism evidence="2 3">
    <name type="scientific">Thermococcus guaymasensis DSM 11113</name>
    <dbReference type="NCBI Taxonomy" id="1432656"/>
    <lineage>
        <taxon>Archaea</taxon>
        <taxon>Methanobacteriati</taxon>
        <taxon>Methanobacteriota</taxon>
        <taxon>Thermococci</taxon>
        <taxon>Thermococcales</taxon>
        <taxon>Thermococcaceae</taxon>
        <taxon>Thermococcus</taxon>
    </lineage>
</organism>
<reference evidence="2 3" key="1">
    <citation type="submission" date="2014-01" db="EMBL/GenBank/DDBJ databases">
        <title>Genome sequencing of Thermococcus guaymasensis.</title>
        <authorList>
            <person name="Zhang X."/>
            <person name="Alvare G."/>
            <person name="Fristensky B."/>
            <person name="Chen L."/>
            <person name="Suen T."/>
            <person name="Chen Q."/>
            <person name="Ma K."/>
        </authorList>
    </citation>
    <scope>NUCLEOTIDE SEQUENCE [LARGE SCALE GENOMIC DNA]</scope>
    <source>
        <strain evidence="2 3">DSM 11113</strain>
    </source>
</reference>
<dbReference type="GeneID" id="27134854"/>
<feature type="transmembrane region" description="Helical" evidence="1">
    <location>
        <begin position="55"/>
        <end position="73"/>
    </location>
</feature>
<gene>
    <name evidence="2" type="ORF">X802_04195</name>
</gene>
<evidence type="ECO:0000256" key="1">
    <source>
        <dbReference type="SAM" id="Phobius"/>
    </source>
</evidence>
<evidence type="ECO:0000313" key="2">
    <source>
        <dbReference type="EMBL" id="AJC71457.1"/>
    </source>
</evidence>
<dbReference type="KEGG" id="tgy:X802_04195"/>
<name>A0A0X1KJN9_9EURY</name>
<proteinExistence type="predicted"/>
<keyword evidence="1" id="KW-1133">Transmembrane helix</keyword>